<gene>
    <name evidence="3" type="ORF">NF27_FE00020</name>
</gene>
<proteinExistence type="predicted"/>
<evidence type="ECO:0000259" key="2">
    <source>
        <dbReference type="SMART" id="SM00382"/>
    </source>
</evidence>
<evidence type="ECO:0000256" key="1">
    <source>
        <dbReference type="SAM" id="MobiDB-lite"/>
    </source>
</evidence>
<reference evidence="3 4" key="1">
    <citation type="submission" date="2014-11" db="EMBL/GenBank/DDBJ databases">
        <title>A Rickettsiales Symbiont of Amoebae With Ancient Features.</title>
        <authorList>
            <person name="Schulz F."/>
            <person name="Martijn J."/>
            <person name="Wascher F."/>
            <person name="Kostanjsek R."/>
            <person name="Ettema T.J."/>
            <person name="Horn M."/>
        </authorList>
    </citation>
    <scope>NUCLEOTIDE SEQUENCE [LARGE SCALE GENOMIC DNA]</scope>
    <source>
        <strain evidence="3 4">UWC36</strain>
    </source>
</reference>
<dbReference type="InterPro" id="IPR019734">
    <property type="entry name" value="TPR_rpt"/>
</dbReference>
<sequence length="1369" mass="156905">MEMFNRKEGSEVRKQNVVGDVRLWDIEKKKNLFIRSFLHFCMDDVEKRENVSVKRERPTLEKKFKNIDKGISITGDIAGVLLEGASAVPFIPSIGTTVEKGVFKPARWAVKLIGMRIANKKAKSVAESMLVHDKEELELMLQDVARDLAIAFEYQLSCLSDIESIGRLSAAGVGRLFNYLSNRDADKEELDINKEVLLRGVITGEFRNIGLKVYIAEDCKIKEWKTEDVFLKVGLFTKEGKYCSHKDSEPEVYGYRTELSKLLDSGYEVETEPRDDIYYKSYTPRVQLVPVSDLVEYADKRRNKNPDAVDKTFNEYVSYKYKLNKEVTAACRNQELIRSDLSGGDFSGSDFSGLKLRKCDLSKAKLNHTYLKGIILEEVDLREAELKEAFALDARMKKVNLKGSNLYGANLAYSTLHEIKANRDTILIKVTGTILNREVLEKATTDENMVDQLRLLSKRVERKDKTVRKIKEMLEKQQGDYGKKGNEVTTDLGIQAYDPIGAVSHYYESGSTVLLEEALLNKSTVILAGIAGSGKTQLARHYAEQYHMQDPSKIVYELSGESLGGFERGYRELAVLLTKEAGIKKAPIKDVKRVVLRELAKQENEGFVLILDNIDDPKVKKRLDRYIPQNIKNNGKIIITTQDSTLSFYLDSVRLPMLGWSEDEACLFLLTHLKDKLPEIREEEIRLLTGVFDNIPLGVDAARLYIKKYRISIGRYLEELEKEGGEVEKREDKLMQQHYNKERGENNIRAAIRLARKKVLEGKGGKEAIEVLNFCSFLNSDSIPIWLLANRRRMLQEGESLIASERKIIDSIENLEKLSMISNQSGIDDKRVIYLHRIVQEVSRSLLTQEEREQYISEASDILSQHIARDNNTSDKYDRNQVVVPHVESLLLNAAKYKIKFTPAMIYFEISRGVFYGFIGEHERANRVLSEQREQIESLLGADDLLDVGKVYTKLKGISRDLPTLYAQVLYHLGRSCMSISLEDEESKKYLEDAVSIRDLIDQAIKEDKEYEDIDKKYNEGKPRPMDSTIFRRGGVILWYNLRGYKEHNIEYLDNALKEYDYLLQKEKYEYPNELKDKFNQGFCRIGIADINVKIAALTQAEEERVKLCEEALEVACDHLREGLNMEIGKDVSQLTSKTLYEKLEWVIKTSSNTRVAREYELLGKIFQVRGMGDDLEYAEKFFIRAKELDSSKSHLTGNVLYGLACIYKKQGRVEEAKTSLEECIEVRTKVDPKMIYEAKDLLNEITPQEHVHKQEGMVEHIKGKEKADDIKPSNKSPKETRLERVRGRLLREIQSKSLEPGREEVEIRVIGTAAEIEACCTELGINKKSLKIEEQEKEGDSNQRSTVYLNIKVLEQIRERFIGKEIGK</sequence>
<dbReference type="PANTHER" id="PTHR14136">
    <property type="entry name" value="BTB_POZ DOMAIN-CONTAINING PROTEIN KCTD9"/>
    <property type="match status" value="1"/>
</dbReference>
<dbReference type="PANTHER" id="PTHR14136:SF17">
    <property type="entry name" value="BTB_POZ DOMAIN-CONTAINING PROTEIN KCTD9"/>
    <property type="match status" value="1"/>
</dbReference>
<name>A0A0C1QXX2_9RICK</name>
<keyword evidence="4" id="KW-1185">Reference proteome</keyword>
<protein>
    <recommendedName>
        <fullName evidence="2">AAA+ ATPase domain-containing protein</fullName>
    </recommendedName>
</protein>
<organism evidence="3 4">
    <name type="scientific">Candidatus Jidaibacter acanthamoebae</name>
    <dbReference type="NCBI Taxonomy" id="86105"/>
    <lineage>
        <taxon>Bacteria</taxon>
        <taxon>Pseudomonadati</taxon>
        <taxon>Pseudomonadota</taxon>
        <taxon>Alphaproteobacteria</taxon>
        <taxon>Rickettsiales</taxon>
        <taxon>Candidatus Midichloriaceae</taxon>
        <taxon>Candidatus Jidaibacter</taxon>
    </lineage>
</organism>
<dbReference type="InterPro" id="IPR056681">
    <property type="entry name" value="DUF7779"/>
</dbReference>
<dbReference type="Gene3D" id="2.160.20.80">
    <property type="entry name" value="E3 ubiquitin-protein ligase SopA"/>
    <property type="match status" value="1"/>
</dbReference>
<dbReference type="InterPro" id="IPR003593">
    <property type="entry name" value="AAA+_ATPase"/>
</dbReference>
<dbReference type="SUPFAM" id="SSF141571">
    <property type="entry name" value="Pentapeptide repeat-like"/>
    <property type="match status" value="1"/>
</dbReference>
<dbReference type="STRING" id="86105.NF27_FE00020"/>
<dbReference type="Gene3D" id="3.40.50.300">
    <property type="entry name" value="P-loop containing nucleotide triphosphate hydrolases"/>
    <property type="match status" value="1"/>
</dbReference>
<feature type="region of interest" description="Disordered" evidence="1">
    <location>
        <begin position="1264"/>
        <end position="1283"/>
    </location>
</feature>
<feature type="domain" description="AAA+ ATPase" evidence="2">
    <location>
        <begin position="521"/>
        <end position="698"/>
    </location>
</feature>
<dbReference type="SUPFAM" id="SSF52540">
    <property type="entry name" value="P-loop containing nucleoside triphosphate hydrolases"/>
    <property type="match status" value="1"/>
</dbReference>
<dbReference type="InterPro" id="IPR027417">
    <property type="entry name" value="P-loop_NTPase"/>
</dbReference>
<dbReference type="Pfam" id="PF00805">
    <property type="entry name" value="Pentapeptide"/>
    <property type="match status" value="2"/>
</dbReference>
<accession>A0A0C1QXX2</accession>
<dbReference type="InterPro" id="IPR051082">
    <property type="entry name" value="Pentapeptide-BTB/POZ_domain"/>
</dbReference>
<dbReference type="InterPro" id="IPR001646">
    <property type="entry name" value="5peptide_repeat"/>
</dbReference>
<dbReference type="EMBL" id="JSWE01000130">
    <property type="protein sequence ID" value="KIE04895.1"/>
    <property type="molecule type" value="Genomic_DNA"/>
</dbReference>
<dbReference type="SMART" id="SM00382">
    <property type="entry name" value="AAA"/>
    <property type="match status" value="1"/>
</dbReference>
<dbReference type="InterPro" id="IPR011990">
    <property type="entry name" value="TPR-like_helical_dom_sf"/>
</dbReference>
<evidence type="ECO:0000313" key="4">
    <source>
        <dbReference type="Proteomes" id="UP000031258"/>
    </source>
</evidence>
<dbReference type="SUPFAM" id="SSF48452">
    <property type="entry name" value="TPR-like"/>
    <property type="match status" value="1"/>
</dbReference>
<comment type="caution">
    <text evidence="3">The sequence shown here is derived from an EMBL/GenBank/DDBJ whole genome shotgun (WGS) entry which is preliminary data.</text>
</comment>
<dbReference type="Proteomes" id="UP000031258">
    <property type="component" value="Unassembled WGS sequence"/>
</dbReference>
<dbReference type="Gene3D" id="1.25.40.10">
    <property type="entry name" value="Tetratricopeptide repeat domain"/>
    <property type="match status" value="1"/>
</dbReference>
<dbReference type="Pfam" id="PF13181">
    <property type="entry name" value="TPR_8"/>
    <property type="match status" value="1"/>
</dbReference>
<evidence type="ECO:0000313" key="3">
    <source>
        <dbReference type="EMBL" id="KIE04895.1"/>
    </source>
</evidence>
<dbReference type="Pfam" id="PF25000">
    <property type="entry name" value="DUF7779"/>
    <property type="match status" value="1"/>
</dbReference>